<feature type="compositionally biased region" description="Basic and acidic residues" evidence="1">
    <location>
        <begin position="262"/>
        <end position="280"/>
    </location>
</feature>
<name>A0A2I1HCR4_9GLOM</name>
<evidence type="ECO:0000313" key="2">
    <source>
        <dbReference type="EMBL" id="PKY56610.1"/>
    </source>
</evidence>
<comment type="caution">
    <text evidence="2">The sequence shown here is derived from an EMBL/GenBank/DDBJ whole genome shotgun (WGS) entry which is preliminary data.</text>
</comment>
<organism evidence="2 3">
    <name type="scientific">Rhizophagus irregularis</name>
    <dbReference type="NCBI Taxonomy" id="588596"/>
    <lineage>
        <taxon>Eukaryota</taxon>
        <taxon>Fungi</taxon>
        <taxon>Fungi incertae sedis</taxon>
        <taxon>Mucoromycota</taxon>
        <taxon>Glomeromycotina</taxon>
        <taxon>Glomeromycetes</taxon>
        <taxon>Glomerales</taxon>
        <taxon>Glomeraceae</taxon>
        <taxon>Rhizophagus</taxon>
    </lineage>
</organism>
<feature type="compositionally biased region" description="Polar residues" evidence="1">
    <location>
        <begin position="249"/>
        <end position="261"/>
    </location>
</feature>
<protein>
    <submittedName>
        <fullName evidence="2">Uncharacterized protein</fullName>
    </submittedName>
</protein>
<gene>
    <name evidence="2" type="ORF">RhiirA4_477030</name>
</gene>
<reference evidence="2 3" key="1">
    <citation type="submission" date="2015-10" db="EMBL/GenBank/DDBJ databases">
        <title>Genome analyses suggest a sexual origin of heterokaryosis in a supposedly ancient asexual fungus.</title>
        <authorList>
            <person name="Ropars J."/>
            <person name="Sedzielewska K."/>
            <person name="Noel J."/>
            <person name="Charron P."/>
            <person name="Farinelli L."/>
            <person name="Marton T."/>
            <person name="Kruger M."/>
            <person name="Pelin A."/>
            <person name="Brachmann A."/>
            <person name="Corradi N."/>
        </authorList>
    </citation>
    <scope>NUCLEOTIDE SEQUENCE [LARGE SCALE GENOMIC DNA]</scope>
    <source>
        <strain evidence="2 3">A4</strain>
    </source>
</reference>
<evidence type="ECO:0000313" key="3">
    <source>
        <dbReference type="Proteomes" id="UP000234323"/>
    </source>
</evidence>
<dbReference type="VEuPathDB" id="FungiDB:RhiirA1_542424"/>
<sequence>MARVMQNYAESRGCLTSIRVQDFHQILDKLTLMKDEVLGNYFIPKVGARFFVTAKKAFPGINGGEQECEVILCVVHIMRLWMSKIYDKKTQDVIVAAMHKRTKIGCEKLIQEAIDNCAISSIQNYIKRNYMKNMEHEIKRLTSSKHGLIGAVQNIVNIDLKKRSDSEKVAFEFRTKKISAYGVKNDIIEEIHKFLFPLQHLIVKEACAVMNKLEKGKGDIEEFSDIPQLEVLKANELPDVAEQLEVPIVSTSRTSETSNPSEPREEHLRKKAVELSKNPTEKDKLDSIAFWDRMETDSRMCGYAKEVEENLNEYIVKMLAVIDLPMP</sequence>
<keyword evidence="3" id="KW-1185">Reference proteome</keyword>
<dbReference type="EMBL" id="LLXI01002243">
    <property type="protein sequence ID" value="PKY56610.1"/>
    <property type="molecule type" value="Genomic_DNA"/>
</dbReference>
<dbReference type="Proteomes" id="UP000234323">
    <property type="component" value="Unassembled WGS sequence"/>
</dbReference>
<evidence type="ECO:0000256" key="1">
    <source>
        <dbReference type="SAM" id="MobiDB-lite"/>
    </source>
</evidence>
<proteinExistence type="predicted"/>
<dbReference type="AlphaFoldDB" id="A0A2I1HCR4"/>
<feature type="region of interest" description="Disordered" evidence="1">
    <location>
        <begin position="248"/>
        <end position="280"/>
    </location>
</feature>
<accession>A0A2I1HCR4</accession>